<proteinExistence type="predicted"/>
<evidence type="ECO:0000313" key="2">
    <source>
        <dbReference type="EMBL" id="KAF2034705.1"/>
    </source>
</evidence>
<reference evidence="2" key="1">
    <citation type="journal article" date="2020" name="Stud. Mycol.">
        <title>101 Dothideomycetes genomes: a test case for predicting lifestyles and emergence of pathogens.</title>
        <authorList>
            <person name="Haridas S."/>
            <person name="Albert R."/>
            <person name="Binder M."/>
            <person name="Bloem J."/>
            <person name="Labutti K."/>
            <person name="Salamov A."/>
            <person name="Andreopoulos B."/>
            <person name="Baker S."/>
            <person name="Barry K."/>
            <person name="Bills G."/>
            <person name="Bluhm B."/>
            <person name="Cannon C."/>
            <person name="Castanera R."/>
            <person name="Culley D."/>
            <person name="Daum C."/>
            <person name="Ezra D."/>
            <person name="Gonzalez J."/>
            <person name="Henrissat B."/>
            <person name="Kuo A."/>
            <person name="Liang C."/>
            <person name="Lipzen A."/>
            <person name="Lutzoni F."/>
            <person name="Magnuson J."/>
            <person name="Mondo S."/>
            <person name="Nolan M."/>
            <person name="Ohm R."/>
            <person name="Pangilinan J."/>
            <person name="Park H.-J."/>
            <person name="Ramirez L."/>
            <person name="Alfaro M."/>
            <person name="Sun H."/>
            <person name="Tritt A."/>
            <person name="Yoshinaga Y."/>
            <person name="Zwiers L.-H."/>
            <person name="Turgeon B."/>
            <person name="Goodwin S."/>
            <person name="Spatafora J."/>
            <person name="Crous P."/>
            <person name="Grigoriev I."/>
        </authorList>
    </citation>
    <scope>NUCLEOTIDE SEQUENCE</scope>
    <source>
        <strain evidence="2">CBS 110217</strain>
    </source>
</reference>
<accession>A0A9P4HGR7</accession>
<dbReference type="EMBL" id="ML978160">
    <property type="protein sequence ID" value="KAF2034705.1"/>
    <property type="molecule type" value="Genomic_DNA"/>
</dbReference>
<keyword evidence="3" id="KW-1185">Reference proteome</keyword>
<feature type="transmembrane region" description="Helical" evidence="1">
    <location>
        <begin position="196"/>
        <end position="216"/>
    </location>
</feature>
<gene>
    <name evidence="2" type="ORF">EK21DRAFT_85272</name>
</gene>
<organism evidence="2 3">
    <name type="scientific">Setomelanomma holmii</name>
    <dbReference type="NCBI Taxonomy" id="210430"/>
    <lineage>
        <taxon>Eukaryota</taxon>
        <taxon>Fungi</taxon>
        <taxon>Dikarya</taxon>
        <taxon>Ascomycota</taxon>
        <taxon>Pezizomycotina</taxon>
        <taxon>Dothideomycetes</taxon>
        <taxon>Pleosporomycetidae</taxon>
        <taxon>Pleosporales</taxon>
        <taxon>Pleosporineae</taxon>
        <taxon>Phaeosphaeriaceae</taxon>
        <taxon>Setomelanomma</taxon>
    </lineage>
</organism>
<dbReference type="OrthoDB" id="10609534at2759"/>
<evidence type="ECO:0000256" key="1">
    <source>
        <dbReference type="SAM" id="Phobius"/>
    </source>
</evidence>
<sequence length="244" mass="26013">MACTNEMRSGITVPSALPEWVCAEQPPAGRREWQRDGDGGDAGRQQSCAEAARCSVSFDEDTTRHRGVHTTAATEAVSRCNTVPFAIQPVPARRACTPIRPIDNGDSCPRAGSPVPGPLLTLNGCFEIFCAPYTARRFAVCDMTTLRPQSHEPALTIRCHCELSQEAAHRGHTGHDLDAPWPGGSDFSAALKPDRIALHTLLHVAMVAIILGGFSSTPVGGMRAKMATNRTTAALLERVSGCLG</sequence>
<evidence type="ECO:0000313" key="3">
    <source>
        <dbReference type="Proteomes" id="UP000799777"/>
    </source>
</evidence>
<comment type="caution">
    <text evidence="2">The sequence shown here is derived from an EMBL/GenBank/DDBJ whole genome shotgun (WGS) entry which is preliminary data.</text>
</comment>
<dbReference type="AlphaFoldDB" id="A0A9P4HGR7"/>
<protein>
    <submittedName>
        <fullName evidence="2">Uncharacterized protein</fullName>
    </submittedName>
</protein>
<keyword evidence="1" id="KW-1133">Transmembrane helix</keyword>
<keyword evidence="1" id="KW-0812">Transmembrane</keyword>
<keyword evidence="1" id="KW-0472">Membrane</keyword>
<dbReference type="Proteomes" id="UP000799777">
    <property type="component" value="Unassembled WGS sequence"/>
</dbReference>
<name>A0A9P4HGR7_9PLEO</name>